<dbReference type="AlphaFoldDB" id="A0AAE0NZN1"/>
<feature type="chain" id="PRO_5042202651" evidence="1">
    <location>
        <begin position="20"/>
        <end position="103"/>
    </location>
</feature>
<reference evidence="2" key="1">
    <citation type="journal article" date="2023" name="Mol. Phylogenet. Evol.">
        <title>Genome-scale phylogeny and comparative genomics of the fungal order Sordariales.</title>
        <authorList>
            <person name="Hensen N."/>
            <person name="Bonometti L."/>
            <person name="Westerberg I."/>
            <person name="Brannstrom I.O."/>
            <person name="Guillou S."/>
            <person name="Cros-Aarteil S."/>
            <person name="Calhoun S."/>
            <person name="Haridas S."/>
            <person name="Kuo A."/>
            <person name="Mondo S."/>
            <person name="Pangilinan J."/>
            <person name="Riley R."/>
            <person name="LaButti K."/>
            <person name="Andreopoulos B."/>
            <person name="Lipzen A."/>
            <person name="Chen C."/>
            <person name="Yan M."/>
            <person name="Daum C."/>
            <person name="Ng V."/>
            <person name="Clum A."/>
            <person name="Steindorff A."/>
            <person name="Ohm R.A."/>
            <person name="Martin F."/>
            <person name="Silar P."/>
            <person name="Natvig D.O."/>
            <person name="Lalanne C."/>
            <person name="Gautier V."/>
            <person name="Ament-Velasquez S.L."/>
            <person name="Kruys A."/>
            <person name="Hutchinson M.I."/>
            <person name="Powell A.J."/>
            <person name="Barry K."/>
            <person name="Miller A.N."/>
            <person name="Grigoriev I.V."/>
            <person name="Debuchy R."/>
            <person name="Gladieux P."/>
            <person name="Hiltunen Thoren M."/>
            <person name="Johannesson H."/>
        </authorList>
    </citation>
    <scope>NUCLEOTIDE SEQUENCE</scope>
    <source>
        <strain evidence="2">CBS 232.78</strain>
    </source>
</reference>
<keyword evidence="3" id="KW-1185">Reference proteome</keyword>
<protein>
    <submittedName>
        <fullName evidence="2">Uncharacterized protein</fullName>
    </submittedName>
</protein>
<gene>
    <name evidence="2" type="ORF">B0H63DRAFT_507946</name>
</gene>
<dbReference type="EMBL" id="JAULSW010000002">
    <property type="protein sequence ID" value="KAK3390643.1"/>
    <property type="molecule type" value="Genomic_DNA"/>
</dbReference>
<proteinExistence type="predicted"/>
<evidence type="ECO:0000313" key="2">
    <source>
        <dbReference type="EMBL" id="KAK3390643.1"/>
    </source>
</evidence>
<keyword evidence="1" id="KW-0732">Signal</keyword>
<evidence type="ECO:0000313" key="3">
    <source>
        <dbReference type="Proteomes" id="UP001285441"/>
    </source>
</evidence>
<comment type="caution">
    <text evidence="2">The sequence shown here is derived from an EMBL/GenBank/DDBJ whole genome shotgun (WGS) entry which is preliminary data.</text>
</comment>
<accession>A0AAE0NZN1</accession>
<sequence length="103" mass="11370">MQLQTLPGLALLLVPFAAADCWDRKCSIDGLGTFACSYACSRKGYSASGYENYYQLWPPHANTVCTCGTFHSDDCGVCSRRGTPCKSRKQESNDFYHGRVPNC</sequence>
<evidence type="ECO:0000256" key="1">
    <source>
        <dbReference type="SAM" id="SignalP"/>
    </source>
</evidence>
<organism evidence="2 3">
    <name type="scientific">Podospora didyma</name>
    <dbReference type="NCBI Taxonomy" id="330526"/>
    <lineage>
        <taxon>Eukaryota</taxon>
        <taxon>Fungi</taxon>
        <taxon>Dikarya</taxon>
        <taxon>Ascomycota</taxon>
        <taxon>Pezizomycotina</taxon>
        <taxon>Sordariomycetes</taxon>
        <taxon>Sordariomycetidae</taxon>
        <taxon>Sordariales</taxon>
        <taxon>Podosporaceae</taxon>
        <taxon>Podospora</taxon>
    </lineage>
</organism>
<dbReference type="Proteomes" id="UP001285441">
    <property type="component" value="Unassembled WGS sequence"/>
</dbReference>
<feature type="signal peptide" evidence="1">
    <location>
        <begin position="1"/>
        <end position="19"/>
    </location>
</feature>
<name>A0AAE0NZN1_9PEZI</name>
<reference evidence="2" key="2">
    <citation type="submission" date="2023-06" db="EMBL/GenBank/DDBJ databases">
        <authorList>
            <consortium name="Lawrence Berkeley National Laboratory"/>
            <person name="Haridas S."/>
            <person name="Hensen N."/>
            <person name="Bonometti L."/>
            <person name="Westerberg I."/>
            <person name="Brannstrom I.O."/>
            <person name="Guillou S."/>
            <person name="Cros-Aarteil S."/>
            <person name="Calhoun S."/>
            <person name="Kuo A."/>
            <person name="Mondo S."/>
            <person name="Pangilinan J."/>
            <person name="Riley R."/>
            <person name="LaButti K."/>
            <person name="Andreopoulos B."/>
            <person name="Lipzen A."/>
            <person name="Chen C."/>
            <person name="Yanf M."/>
            <person name="Daum C."/>
            <person name="Ng V."/>
            <person name="Clum A."/>
            <person name="Steindorff A."/>
            <person name="Ohm R."/>
            <person name="Martin F."/>
            <person name="Silar P."/>
            <person name="Natvig D."/>
            <person name="Lalanne C."/>
            <person name="Gautier V."/>
            <person name="Ament-velasquez S.L."/>
            <person name="Kruys A."/>
            <person name="Hutchinson M.I."/>
            <person name="Powell A.J."/>
            <person name="Barry K."/>
            <person name="Miller A.N."/>
            <person name="Grigoriev I.V."/>
            <person name="Debuchy R."/>
            <person name="Gladieux P."/>
            <person name="Thoren M.H."/>
            <person name="Johannesson H."/>
        </authorList>
    </citation>
    <scope>NUCLEOTIDE SEQUENCE</scope>
    <source>
        <strain evidence="2">CBS 232.78</strain>
    </source>
</reference>